<keyword evidence="4" id="KW-0804">Transcription</keyword>
<dbReference type="Pfam" id="PF08281">
    <property type="entry name" value="Sigma70_r4_2"/>
    <property type="match status" value="1"/>
</dbReference>
<reference evidence="6" key="1">
    <citation type="submission" date="2023-06" db="EMBL/GenBank/DDBJ databases">
        <title>Genomic of Parafulvivirga corallium.</title>
        <authorList>
            <person name="Wang G."/>
        </authorList>
    </citation>
    <scope>NUCLEOTIDE SEQUENCE</scope>
    <source>
        <strain evidence="6">BMA10</strain>
    </source>
</reference>
<dbReference type="SUPFAM" id="SSF88659">
    <property type="entry name" value="Sigma3 and sigma4 domains of RNA polymerase sigma factors"/>
    <property type="match status" value="1"/>
</dbReference>
<feature type="domain" description="RNA polymerase sigma factor 70 region 4 type 2" evidence="5">
    <location>
        <begin position="152"/>
        <end position="197"/>
    </location>
</feature>
<dbReference type="EMBL" id="JAUJEA010000001">
    <property type="protein sequence ID" value="MDN5200082.1"/>
    <property type="molecule type" value="Genomic_DNA"/>
</dbReference>
<evidence type="ECO:0000256" key="4">
    <source>
        <dbReference type="ARBA" id="ARBA00023163"/>
    </source>
</evidence>
<evidence type="ECO:0000259" key="5">
    <source>
        <dbReference type="Pfam" id="PF08281"/>
    </source>
</evidence>
<proteinExistence type="inferred from homology"/>
<dbReference type="InterPro" id="IPR013249">
    <property type="entry name" value="RNA_pol_sigma70_r4_t2"/>
</dbReference>
<sequence>MLKAYSDSVDAPGKRLKENPLFVDRELSDKEIIKGLNQGDESVLGYIYGKYVHDLYRFGNQISHHKEIVKDCIQDVFATLIRRKISIGKINSIKSYLYKSLYRAIIEKLKLERKYLIDHPILDHLSGFEIEISSESKVIHEEAYRLKVARVNEQLKKLSKKQKQAILLYYYEGFSHEEVAELMNLKNKNSVTKLVRRGLDSIRQNIVISLLILIYFSG</sequence>
<protein>
    <submittedName>
        <fullName evidence="6">RNA polymerase sigma factor</fullName>
    </submittedName>
</protein>
<name>A0ABT8KH97_9BACT</name>
<organism evidence="6 7">
    <name type="scientific">Splendidivirga corallicola</name>
    <dbReference type="NCBI Taxonomy" id="3051826"/>
    <lineage>
        <taxon>Bacteria</taxon>
        <taxon>Pseudomonadati</taxon>
        <taxon>Bacteroidota</taxon>
        <taxon>Cytophagia</taxon>
        <taxon>Cytophagales</taxon>
        <taxon>Splendidivirgaceae</taxon>
        <taxon>Splendidivirga</taxon>
    </lineage>
</organism>
<dbReference type="InterPro" id="IPR014284">
    <property type="entry name" value="RNA_pol_sigma-70_dom"/>
</dbReference>
<dbReference type="InterPro" id="IPR013325">
    <property type="entry name" value="RNA_pol_sigma_r2"/>
</dbReference>
<accession>A0ABT8KH97</accession>
<dbReference type="Proteomes" id="UP001172082">
    <property type="component" value="Unassembled WGS sequence"/>
</dbReference>
<keyword evidence="2" id="KW-0805">Transcription regulation</keyword>
<dbReference type="PANTHER" id="PTHR43133:SF46">
    <property type="entry name" value="RNA POLYMERASE SIGMA-70 FACTOR ECF SUBFAMILY"/>
    <property type="match status" value="1"/>
</dbReference>
<dbReference type="InterPro" id="IPR036388">
    <property type="entry name" value="WH-like_DNA-bd_sf"/>
</dbReference>
<evidence type="ECO:0000313" key="6">
    <source>
        <dbReference type="EMBL" id="MDN5200082.1"/>
    </source>
</evidence>
<dbReference type="Gene3D" id="1.10.10.10">
    <property type="entry name" value="Winged helix-like DNA-binding domain superfamily/Winged helix DNA-binding domain"/>
    <property type="match status" value="1"/>
</dbReference>
<dbReference type="InterPro" id="IPR039425">
    <property type="entry name" value="RNA_pol_sigma-70-like"/>
</dbReference>
<dbReference type="Gene3D" id="1.10.1740.10">
    <property type="match status" value="1"/>
</dbReference>
<dbReference type="PANTHER" id="PTHR43133">
    <property type="entry name" value="RNA POLYMERASE ECF-TYPE SIGMA FACTO"/>
    <property type="match status" value="1"/>
</dbReference>
<comment type="caution">
    <text evidence="6">The sequence shown here is derived from an EMBL/GenBank/DDBJ whole genome shotgun (WGS) entry which is preliminary data.</text>
</comment>
<gene>
    <name evidence="6" type="ORF">QQ008_01885</name>
</gene>
<keyword evidence="7" id="KW-1185">Reference proteome</keyword>
<evidence type="ECO:0000256" key="3">
    <source>
        <dbReference type="ARBA" id="ARBA00023082"/>
    </source>
</evidence>
<dbReference type="InterPro" id="IPR013324">
    <property type="entry name" value="RNA_pol_sigma_r3/r4-like"/>
</dbReference>
<keyword evidence="3" id="KW-0731">Sigma factor</keyword>
<dbReference type="SUPFAM" id="SSF88946">
    <property type="entry name" value="Sigma2 domain of RNA polymerase sigma factors"/>
    <property type="match status" value="1"/>
</dbReference>
<evidence type="ECO:0000256" key="2">
    <source>
        <dbReference type="ARBA" id="ARBA00023015"/>
    </source>
</evidence>
<comment type="similarity">
    <text evidence="1">Belongs to the sigma-70 factor family. ECF subfamily.</text>
</comment>
<dbReference type="NCBIfam" id="TIGR02937">
    <property type="entry name" value="sigma70-ECF"/>
    <property type="match status" value="1"/>
</dbReference>
<evidence type="ECO:0000313" key="7">
    <source>
        <dbReference type="Proteomes" id="UP001172082"/>
    </source>
</evidence>
<evidence type="ECO:0000256" key="1">
    <source>
        <dbReference type="ARBA" id="ARBA00010641"/>
    </source>
</evidence>
<dbReference type="RefSeq" id="WP_346750109.1">
    <property type="nucleotide sequence ID" value="NZ_JAUJEA010000001.1"/>
</dbReference>